<dbReference type="AlphaFoldDB" id="A0A381UYU2"/>
<dbReference type="NCBIfam" id="NF004225">
    <property type="entry name" value="PRK05672.1"/>
    <property type="match status" value="1"/>
</dbReference>
<accession>A0A381UYU2</accession>
<evidence type="ECO:0000256" key="6">
    <source>
        <dbReference type="ARBA" id="ARBA00022763"/>
    </source>
</evidence>
<dbReference type="InterPro" id="IPR023073">
    <property type="entry name" value="DnaE2"/>
</dbReference>
<evidence type="ECO:0000256" key="4">
    <source>
        <dbReference type="ARBA" id="ARBA00022695"/>
    </source>
</evidence>
<name>A0A381UYU2_9ZZZZ</name>
<keyword evidence="7" id="KW-0239">DNA-directed DNA polymerase</keyword>
<dbReference type="SMART" id="SM00481">
    <property type="entry name" value="POLIIIAc"/>
    <property type="match status" value="1"/>
</dbReference>
<evidence type="ECO:0000256" key="5">
    <source>
        <dbReference type="ARBA" id="ARBA00022705"/>
    </source>
</evidence>
<evidence type="ECO:0000256" key="8">
    <source>
        <dbReference type="ARBA" id="ARBA00023204"/>
    </source>
</evidence>
<dbReference type="SUPFAM" id="SSF89550">
    <property type="entry name" value="PHP domain-like"/>
    <property type="match status" value="1"/>
</dbReference>
<dbReference type="InterPro" id="IPR004013">
    <property type="entry name" value="PHP_dom"/>
</dbReference>
<dbReference type="InterPro" id="IPR040982">
    <property type="entry name" value="DNA_pol3_finger"/>
</dbReference>
<evidence type="ECO:0000259" key="10">
    <source>
        <dbReference type="SMART" id="SM00481"/>
    </source>
</evidence>
<dbReference type="EMBL" id="UINC01007401">
    <property type="protein sequence ID" value="SVA33114.1"/>
    <property type="molecule type" value="Genomic_DNA"/>
</dbReference>
<keyword evidence="5" id="KW-0235">DNA replication</keyword>
<dbReference type="Gene3D" id="3.20.20.140">
    <property type="entry name" value="Metal-dependent hydrolases"/>
    <property type="match status" value="1"/>
</dbReference>
<evidence type="ECO:0000313" key="11">
    <source>
        <dbReference type="EMBL" id="SVA33114.1"/>
    </source>
</evidence>
<dbReference type="InterPro" id="IPR003141">
    <property type="entry name" value="Pol/His_phosphatase_N"/>
</dbReference>
<keyword evidence="8" id="KW-0234">DNA repair</keyword>
<evidence type="ECO:0000256" key="9">
    <source>
        <dbReference type="ARBA" id="ARBA00049244"/>
    </source>
</evidence>
<keyword evidence="6" id="KW-0227">DNA damage</keyword>
<dbReference type="GO" id="GO:0006260">
    <property type="term" value="P:DNA replication"/>
    <property type="evidence" value="ECO:0007669"/>
    <property type="project" value="UniProtKB-KW"/>
</dbReference>
<dbReference type="GO" id="GO:0003887">
    <property type="term" value="F:DNA-directed DNA polymerase activity"/>
    <property type="evidence" value="ECO:0007669"/>
    <property type="project" value="UniProtKB-KW"/>
</dbReference>
<sequence length="1107" mass="125130">MHPYIELQVTTNYSFLRGASHPLEFATQAKNLGYEALAISDRNTLAGAVRMHVACKQQNIRMISGVRLDLEDSPSFLCFPTDRRAYGRLSQLLSLGKRRAGKGQCYLFLKDLLEGNVFQAGEGQVVVVIPPDEINSVFKNTLHNIINKIKNNIYLSVNKKYSGNDKTRFVALKALTSSLSLPLVATNDVQAHLPERKILHDVLTCIREHCQINEAGFLLHANAEHHLKSGDEMLRLFADYPEAIANTVKIADQCRFSLDELRYEYPVEPVSFGCTPQQELSRLTWEGANERYPNGIPNKIKTQINHELTLIKELGYAAYFLTIHDIVRFARSRNILCQGRGSAANSSVCYMLGVTSVNPAEIELLFERFVSAERNEPPDIDVDFEHERREEVIQYIYDKYGRTHSGITATHITYRYKSALREIGKVMGLTEDTTQSLSSVVNWGQSNKRDLKEEYIREVGLDPTDPTLKMVLDLARQIIGFPRHLSQHTGGFVITKAPLDTVVPIENAAMKDRTVIEWDKDDLDALGILKVDVLALGMLTCIRKAFDLIDHHHGRKLTLSSIPQGDQQTYDMLCQGDSIGVFQVESRAQMSMLPRLKPRNYYDLVIEVAIVRPGPIQGDMVHPFLRRRNGSEKVYYPKKELEEVLSRTMGVPLFQEQAMKIAIVAADFSPDEADGLRRAMATFRHDGKLPLYRERFISGMLQNGYELDFAERCFKQIEGFGDYGFPESHAASFALLVYVSAWLKCHYPAAFSAAILNSQPMGFYKPAQLVRDAREHGVEVREADVNDSNWDCTLEKITNIFPPPFRTEKERIRNDIKFSSFLIKKSHDDGHEVNKCRSPEDTSTALRLGLRQIKGIQKTAAELLVNTREHGYSSVSELKARTSLKSSVLENLARADTFQSLGLDRRHAFWAVKGLSIDAPLPLFKHLQEHQLQREPNVVLPTMRLGEQVADDYLSLKLSLKAHPMELLRPHFKAEKYITCASLTQLSTESLVLLAGLVLIRQRPSSAKGVIFITIEDETGVANMIIWPHKMEQYRQTVFGSQLLGIRGKLQREGIVTHVVAESLFDHSFLLSNLASKNLSAPNFIKSNDIKNNLSITNKKTRTPIPR</sequence>
<dbReference type="Pfam" id="PF14579">
    <property type="entry name" value="HHH_6"/>
    <property type="match status" value="1"/>
</dbReference>
<dbReference type="Pfam" id="PF17657">
    <property type="entry name" value="DNA_pol3_finger"/>
    <property type="match status" value="1"/>
</dbReference>
<gene>
    <name evidence="11" type="ORF">METZ01_LOCUS85968</name>
</gene>
<dbReference type="Pfam" id="PF02811">
    <property type="entry name" value="PHP"/>
    <property type="match status" value="1"/>
</dbReference>
<dbReference type="CDD" id="cd07434">
    <property type="entry name" value="PHP_PolIIIA_DnaE2"/>
    <property type="match status" value="1"/>
</dbReference>
<dbReference type="InterPro" id="IPR004805">
    <property type="entry name" value="DnaE2/DnaE/PolC"/>
</dbReference>
<comment type="catalytic activity">
    <reaction evidence="9">
        <text>DNA(n) + a 2'-deoxyribonucleoside 5'-triphosphate = DNA(n+1) + diphosphate</text>
        <dbReference type="Rhea" id="RHEA:22508"/>
        <dbReference type="Rhea" id="RHEA-COMP:17339"/>
        <dbReference type="Rhea" id="RHEA-COMP:17340"/>
        <dbReference type="ChEBI" id="CHEBI:33019"/>
        <dbReference type="ChEBI" id="CHEBI:61560"/>
        <dbReference type="ChEBI" id="CHEBI:173112"/>
        <dbReference type="EC" id="2.7.7.7"/>
    </reaction>
</comment>
<evidence type="ECO:0000256" key="7">
    <source>
        <dbReference type="ARBA" id="ARBA00022932"/>
    </source>
</evidence>
<dbReference type="PANTHER" id="PTHR32294">
    <property type="entry name" value="DNA POLYMERASE III SUBUNIT ALPHA"/>
    <property type="match status" value="1"/>
</dbReference>
<protein>
    <recommendedName>
        <fullName evidence="1">DNA-directed DNA polymerase</fullName>
        <ecNumber evidence="1">2.7.7.7</ecNumber>
    </recommendedName>
</protein>
<proteinExistence type="inferred from homology"/>
<dbReference type="HAMAP" id="MF_01902">
    <property type="entry name" value="DNApol_error_prone"/>
    <property type="match status" value="1"/>
</dbReference>
<dbReference type="InterPro" id="IPR011708">
    <property type="entry name" value="DNA_pol3_alpha_NTPase_dom"/>
</dbReference>
<feature type="domain" description="Polymerase/histidinol phosphatase N-terminal" evidence="10">
    <location>
        <begin position="5"/>
        <end position="72"/>
    </location>
</feature>
<dbReference type="GO" id="GO:0006281">
    <property type="term" value="P:DNA repair"/>
    <property type="evidence" value="ECO:0007669"/>
    <property type="project" value="UniProtKB-KW"/>
</dbReference>
<dbReference type="Pfam" id="PF07733">
    <property type="entry name" value="DNA_pol3_alpha"/>
    <property type="match status" value="1"/>
</dbReference>
<evidence type="ECO:0000256" key="1">
    <source>
        <dbReference type="ARBA" id="ARBA00012417"/>
    </source>
</evidence>
<reference evidence="11" key="1">
    <citation type="submission" date="2018-05" db="EMBL/GenBank/DDBJ databases">
        <authorList>
            <person name="Lanie J.A."/>
            <person name="Ng W.-L."/>
            <person name="Kazmierczak K.M."/>
            <person name="Andrzejewski T.M."/>
            <person name="Davidsen T.M."/>
            <person name="Wayne K.J."/>
            <person name="Tettelin H."/>
            <person name="Glass J.I."/>
            <person name="Rusch D."/>
            <person name="Podicherti R."/>
            <person name="Tsui H.-C.T."/>
            <person name="Winkler M.E."/>
        </authorList>
    </citation>
    <scope>NUCLEOTIDE SEQUENCE</scope>
</reference>
<keyword evidence="2" id="KW-0963">Cytoplasm</keyword>
<dbReference type="CDD" id="cd04485">
    <property type="entry name" value="DnaE_OBF"/>
    <property type="match status" value="1"/>
</dbReference>
<dbReference type="GO" id="GO:0008408">
    <property type="term" value="F:3'-5' exonuclease activity"/>
    <property type="evidence" value="ECO:0007669"/>
    <property type="project" value="InterPro"/>
</dbReference>
<dbReference type="PANTHER" id="PTHR32294:SF4">
    <property type="entry name" value="ERROR-PRONE DNA POLYMERASE"/>
    <property type="match status" value="1"/>
</dbReference>
<evidence type="ECO:0000256" key="3">
    <source>
        <dbReference type="ARBA" id="ARBA00022679"/>
    </source>
</evidence>
<organism evidence="11">
    <name type="scientific">marine metagenome</name>
    <dbReference type="NCBI Taxonomy" id="408172"/>
    <lineage>
        <taxon>unclassified sequences</taxon>
        <taxon>metagenomes</taxon>
        <taxon>ecological metagenomes</taxon>
    </lineage>
</organism>
<dbReference type="NCBIfam" id="TIGR00594">
    <property type="entry name" value="polc"/>
    <property type="match status" value="1"/>
</dbReference>
<dbReference type="Gene3D" id="1.10.150.870">
    <property type="match status" value="1"/>
</dbReference>
<feature type="non-terminal residue" evidence="11">
    <location>
        <position position="1107"/>
    </location>
</feature>
<keyword evidence="3" id="KW-0808">Transferase</keyword>
<dbReference type="EC" id="2.7.7.7" evidence="1"/>
<evidence type="ECO:0000256" key="2">
    <source>
        <dbReference type="ARBA" id="ARBA00022490"/>
    </source>
</evidence>
<keyword evidence="4" id="KW-0548">Nucleotidyltransferase</keyword>
<dbReference type="InterPro" id="IPR029460">
    <property type="entry name" value="DNAPol_HHH"/>
</dbReference>
<dbReference type="InterPro" id="IPR016195">
    <property type="entry name" value="Pol/histidinol_Pase-like"/>
</dbReference>